<accession>A0A0R1KE80</accession>
<dbReference type="STRING" id="1423775.FD03_GL001423"/>
<dbReference type="AlphaFoldDB" id="A0A0R1KE80"/>
<gene>
    <name evidence="1" type="ORF">FD03_GL001423</name>
</gene>
<comment type="caution">
    <text evidence="1">The sequence shown here is derived from an EMBL/GenBank/DDBJ whole genome shotgun (WGS) entry which is preliminary data.</text>
</comment>
<reference evidence="1 2" key="1">
    <citation type="journal article" date="2015" name="Genome Announc.">
        <title>Expanding the biotechnology potential of lactobacilli through comparative genomics of 213 strains and associated genera.</title>
        <authorList>
            <person name="Sun Z."/>
            <person name="Harris H.M."/>
            <person name="McCann A."/>
            <person name="Guo C."/>
            <person name="Argimon S."/>
            <person name="Zhang W."/>
            <person name="Yang X."/>
            <person name="Jeffery I.B."/>
            <person name="Cooney J.C."/>
            <person name="Kagawa T.F."/>
            <person name="Liu W."/>
            <person name="Song Y."/>
            <person name="Salvetti E."/>
            <person name="Wrobel A."/>
            <person name="Rasinkangas P."/>
            <person name="Parkhill J."/>
            <person name="Rea M.C."/>
            <person name="O'Sullivan O."/>
            <person name="Ritari J."/>
            <person name="Douillard F.P."/>
            <person name="Paul Ross R."/>
            <person name="Yang R."/>
            <person name="Briner A.E."/>
            <person name="Felis G.E."/>
            <person name="de Vos W.M."/>
            <person name="Barrangou R."/>
            <person name="Klaenhammer T.R."/>
            <person name="Caufield P.W."/>
            <person name="Cui Y."/>
            <person name="Zhang H."/>
            <person name="O'Toole P.W."/>
        </authorList>
    </citation>
    <scope>NUCLEOTIDE SEQUENCE [LARGE SCALE GENOMIC DNA]</scope>
    <source>
        <strain evidence="1 2">DSM 19682</strain>
    </source>
</reference>
<evidence type="ECO:0000313" key="1">
    <source>
        <dbReference type="EMBL" id="KRK79060.1"/>
    </source>
</evidence>
<dbReference type="Proteomes" id="UP000051248">
    <property type="component" value="Unassembled WGS sequence"/>
</dbReference>
<dbReference type="EMBL" id="AZDZ01000019">
    <property type="protein sequence ID" value="KRK79060.1"/>
    <property type="molecule type" value="Genomic_DNA"/>
</dbReference>
<dbReference type="PATRIC" id="fig|1423775.4.peg.1452"/>
<protein>
    <submittedName>
        <fullName evidence="1">Cell surface SD repeat-containing protein</fullName>
    </submittedName>
</protein>
<keyword evidence="2" id="KW-1185">Reference proteome</keyword>
<evidence type="ECO:0000313" key="2">
    <source>
        <dbReference type="Proteomes" id="UP000051248"/>
    </source>
</evidence>
<proteinExistence type="predicted"/>
<organism evidence="1 2">
    <name type="scientific">Companilactobacillus nodensis DSM 19682 = JCM 14932 = NBRC 107160</name>
    <dbReference type="NCBI Taxonomy" id="1423775"/>
    <lineage>
        <taxon>Bacteria</taxon>
        <taxon>Bacillati</taxon>
        <taxon>Bacillota</taxon>
        <taxon>Bacilli</taxon>
        <taxon>Lactobacillales</taxon>
        <taxon>Lactobacillaceae</taxon>
        <taxon>Companilactobacillus</taxon>
    </lineage>
</organism>
<dbReference type="eggNOG" id="COG5492">
    <property type="taxonomic scope" value="Bacteria"/>
</dbReference>
<sequence>MFVVMGGMLKNNIQTVDAATQYSNLDVKPKEEPSEDVKKFLGIWLNRGYTVQPPATTYTVVGHSIHLNTHSGRSTLGIATSPFAAPRYQWYKSTDKGRSWTEISRNEGGNEEDLRVTSNEPGSIYYQQRVNWRQAGGLGFSIAEIWSQVAGIHYSAKDKNAEKIEVSVQDDYLYNNPSEIALNSTVATAKVNPEDYTEDLVWSVDNHQLAYINPETGELNANSRGASGIVRVTGTIKNVDGTSVSDSVDVQIGGGLEDKKVKSGESAMFAMQGHIGQLGDKDNDFTVRWYRQPAGTQKRELVASNTKELSYVIEEARVRLDNDLYWAEISMRFSRDVYEYVTNKARLNVLPADKPDITLNNTVQNETFNHNNTDDLIDDIANGDIVSYRDEITISPDSGPLRKGTYVLPIYGDTEIDSVKINDEEIDPSRYQVINYFGGTSPILQIDQIRRESGETFVIEVRTRVDGVYMNEQMVAHPYIYSGEEDNAYRFRGKDKVMNYVTNVLQKDVRDISYGAVNAYTTDKIISRTDDTNQPNDVVTVDDQRRTKEPIKVFLTQEGEFTNDDGGSLPGCLRLYDQGKFVEIVGKKVKVTESQKDQPLNSIGWDKENGLLLHIHDAAVAPGQYSTTLNWSFENSI</sequence>
<name>A0A0R1KE80_9LACO</name>